<protein>
    <submittedName>
        <fullName evidence="5">AraC-like DNA-binding protein</fullName>
    </submittedName>
</protein>
<dbReference type="Gene3D" id="1.10.10.60">
    <property type="entry name" value="Homeodomain-like"/>
    <property type="match status" value="2"/>
</dbReference>
<dbReference type="PANTHER" id="PTHR43280:SF28">
    <property type="entry name" value="HTH-TYPE TRANSCRIPTIONAL ACTIVATOR RHAS"/>
    <property type="match status" value="1"/>
</dbReference>
<dbReference type="Pfam" id="PF12833">
    <property type="entry name" value="HTH_18"/>
    <property type="match status" value="1"/>
</dbReference>
<keyword evidence="6" id="KW-1185">Reference proteome</keyword>
<proteinExistence type="predicted"/>
<dbReference type="PRINTS" id="PR00032">
    <property type="entry name" value="HTHARAC"/>
</dbReference>
<dbReference type="SUPFAM" id="SSF46689">
    <property type="entry name" value="Homeodomain-like"/>
    <property type="match status" value="2"/>
</dbReference>
<feature type="domain" description="HTH araC/xylS-type" evidence="4">
    <location>
        <begin position="155"/>
        <end position="253"/>
    </location>
</feature>
<evidence type="ECO:0000259" key="4">
    <source>
        <dbReference type="PROSITE" id="PS01124"/>
    </source>
</evidence>
<dbReference type="SUPFAM" id="SSF53807">
    <property type="entry name" value="Helical backbone' metal receptor"/>
    <property type="match status" value="1"/>
</dbReference>
<keyword evidence="2" id="KW-0238">DNA-binding</keyword>
<dbReference type="EMBL" id="JAUSTT010000042">
    <property type="protein sequence ID" value="MDQ0178379.1"/>
    <property type="molecule type" value="Genomic_DNA"/>
</dbReference>
<evidence type="ECO:0000313" key="5">
    <source>
        <dbReference type="EMBL" id="MDQ0178379.1"/>
    </source>
</evidence>
<sequence>MTYHATSNPWSLLLHSIKRTHEGAVEAGQDSVLLFNHGSATKIIYNGKPHNLKKHAALFFVNPKVNSIQLSSLEQNQLLVVHFSILTKHKHTLFSDESVILLFQEKLYPLFKQLEATKGKTINEEYSCKMAILFQIISLFLGNEHCIEIKQPGIQHVIHRLHQQFHHTMKIEELAKDAGMSVSTFYKAFRAETGYAPLQYITYLRIEKAKELLSCTDDQVRQIANKVGYNDERYFSRLFKKWTGQSPYMYRNVHLADVLTDANPLYHSLQLLNVPQTQLEKSKKKKGRMEIQSKHRDFSMHYELPMKKDWREQFKKVADIVGEKNTAYSLIKTYDDRVKKVKYALQAVLKEETVAILRLFHHGYRLFGYQRKKCSDCLYRELGVAVPPSLLNHHFIDFDYGETCDFRDIDHLLIKADGNNPSHLEKWLHEVGCPSFAAIRNGKYYFLSKTVTFDYSFQTHLELLDDMERIFLPEYVYQTQ</sequence>
<gene>
    <name evidence="5" type="ORF">J2S08_004284</name>
</gene>
<keyword evidence="1" id="KW-0805">Transcription regulation</keyword>
<dbReference type="Proteomes" id="UP001223586">
    <property type="component" value="Unassembled WGS sequence"/>
</dbReference>
<name>A0ABT9WYR3_9BACI</name>
<dbReference type="PROSITE" id="PS01124">
    <property type="entry name" value="HTH_ARAC_FAMILY_2"/>
    <property type="match status" value="1"/>
</dbReference>
<dbReference type="InterPro" id="IPR018060">
    <property type="entry name" value="HTH_AraC"/>
</dbReference>
<dbReference type="SMART" id="SM00342">
    <property type="entry name" value="HTH_ARAC"/>
    <property type="match status" value="1"/>
</dbReference>
<accession>A0ABT9WYR3</accession>
<keyword evidence="3" id="KW-0804">Transcription</keyword>
<evidence type="ECO:0000313" key="6">
    <source>
        <dbReference type="Proteomes" id="UP001223586"/>
    </source>
</evidence>
<reference evidence="5 6" key="1">
    <citation type="submission" date="2023-07" db="EMBL/GenBank/DDBJ databases">
        <title>Genomic Encyclopedia of Type Strains, Phase IV (KMG-IV): sequencing the most valuable type-strain genomes for metagenomic binning, comparative biology and taxonomic classification.</title>
        <authorList>
            <person name="Goeker M."/>
        </authorList>
    </citation>
    <scope>NUCLEOTIDE SEQUENCE [LARGE SCALE GENOMIC DNA]</scope>
    <source>
        <strain evidence="5 6">DSM 23837</strain>
    </source>
</reference>
<evidence type="ECO:0000256" key="2">
    <source>
        <dbReference type="ARBA" id="ARBA00023125"/>
    </source>
</evidence>
<dbReference type="RefSeq" id="WP_307233151.1">
    <property type="nucleotide sequence ID" value="NZ_JAUSTT010000042.1"/>
</dbReference>
<organism evidence="5 6">
    <name type="scientific">Bacillus chungangensis</name>
    <dbReference type="NCBI Taxonomy" id="587633"/>
    <lineage>
        <taxon>Bacteria</taxon>
        <taxon>Bacillati</taxon>
        <taxon>Bacillota</taxon>
        <taxon>Bacilli</taxon>
        <taxon>Bacillales</taxon>
        <taxon>Bacillaceae</taxon>
        <taxon>Bacillus</taxon>
    </lineage>
</organism>
<dbReference type="PROSITE" id="PS00041">
    <property type="entry name" value="HTH_ARAC_FAMILY_1"/>
    <property type="match status" value="1"/>
</dbReference>
<dbReference type="Gene3D" id="3.40.50.1980">
    <property type="entry name" value="Nitrogenase molybdenum iron protein domain"/>
    <property type="match status" value="1"/>
</dbReference>
<dbReference type="InterPro" id="IPR009057">
    <property type="entry name" value="Homeodomain-like_sf"/>
</dbReference>
<comment type="caution">
    <text evidence="5">The sequence shown here is derived from an EMBL/GenBank/DDBJ whole genome shotgun (WGS) entry which is preliminary data.</text>
</comment>
<dbReference type="PANTHER" id="PTHR43280">
    <property type="entry name" value="ARAC-FAMILY TRANSCRIPTIONAL REGULATOR"/>
    <property type="match status" value="1"/>
</dbReference>
<dbReference type="InterPro" id="IPR018062">
    <property type="entry name" value="HTH_AraC-typ_CS"/>
</dbReference>
<dbReference type="InterPro" id="IPR020449">
    <property type="entry name" value="Tscrpt_reg_AraC-type_HTH"/>
</dbReference>
<evidence type="ECO:0000256" key="3">
    <source>
        <dbReference type="ARBA" id="ARBA00023163"/>
    </source>
</evidence>
<evidence type="ECO:0000256" key="1">
    <source>
        <dbReference type="ARBA" id="ARBA00023015"/>
    </source>
</evidence>